<protein>
    <recommendedName>
        <fullName evidence="4">HTH marR-type domain-containing protein</fullName>
    </recommendedName>
</protein>
<gene>
    <name evidence="2" type="ORF">NZK81_19860</name>
</gene>
<sequence>ITPCRSLQCPPTQQPGERSEHGSLLSGNLCLSRVNSQRKSTLRPLVISGWGVMVVILTKETNFPNFRENKCLDKFNSPNFERDFVQLILDFDNEIRNLYGVNAITNELRLVLHVLLNGDLTIKESSIVSNLSNRGFHEMMKRMKERNLISSTENIMDKRSKLVKISTEFSMFLKSYAQGFVGQMVARFRCESSSLRGEGE</sequence>
<reference evidence="2" key="1">
    <citation type="submission" date="2022-09" db="EMBL/GenBank/DDBJ databases">
        <title>Novosphingobium sp. Nov., a polycyclic aromatic hydrocarbon-degrading bacterium isolated form mangrove sediments in HongKong.</title>
        <authorList>
            <person name="Hu Z."/>
        </authorList>
    </citation>
    <scope>NUCLEOTIDE SEQUENCE</scope>
    <source>
        <strain evidence="2">HK4-1</strain>
    </source>
</reference>
<evidence type="ECO:0000313" key="3">
    <source>
        <dbReference type="Proteomes" id="UP001165583"/>
    </source>
</evidence>
<evidence type="ECO:0000313" key="2">
    <source>
        <dbReference type="EMBL" id="MCT2401810.1"/>
    </source>
</evidence>
<dbReference type="RefSeq" id="WP_260047786.1">
    <property type="nucleotide sequence ID" value="NZ_JANZXA010000021.1"/>
</dbReference>
<dbReference type="InterPro" id="IPR036388">
    <property type="entry name" value="WH-like_DNA-bd_sf"/>
</dbReference>
<dbReference type="Gene3D" id="1.10.10.10">
    <property type="entry name" value="Winged helix-like DNA-binding domain superfamily/Winged helix DNA-binding domain"/>
    <property type="match status" value="1"/>
</dbReference>
<feature type="region of interest" description="Disordered" evidence="1">
    <location>
        <begin position="1"/>
        <end position="23"/>
    </location>
</feature>
<dbReference type="Proteomes" id="UP001165583">
    <property type="component" value="Unassembled WGS sequence"/>
</dbReference>
<accession>A0ABT2IAF3</accession>
<dbReference type="SUPFAM" id="SSF46785">
    <property type="entry name" value="Winged helix' DNA-binding domain"/>
    <property type="match status" value="1"/>
</dbReference>
<keyword evidence="3" id="KW-1185">Reference proteome</keyword>
<evidence type="ECO:0000256" key="1">
    <source>
        <dbReference type="SAM" id="MobiDB-lite"/>
    </source>
</evidence>
<comment type="caution">
    <text evidence="2">The sequence shown here is derived from an EMBL/GenBank/DDBJ whole genome shotgun (WGS) entry which is preliminary data.</text>
</comment>
<evidence type="ECO:0008006" key="4">
    <source>
        <dbReference type="Google" id="ProtNLM"/>
    </source>
</evidence>
<organism evidence="2 3">
    <name type="scientific">Novosphingobium mangrovi</name>
    <name type="common">ex Huang et al. 2023</name>
    <dbReference type="NCBI Taxonomy" id="2976432"/>
    <lineage>
        <taxon>Bacteria</taxon>
        <taxon>Pseudomonadati</taxon>
        <taxon>Pseudomonadota</taxon>
        <taxon>Alphaproteobacteria</taxon>
        <taxon>Sphingomonadales</taxon>
        <taxon>Sphingomonadaceae</taxon>
        <taxon>Novosphingobium</taxon>
    </lineage>
</organism>
<dbReference type="EMBL" id="JANZXA010000021">
    <property type="protein sequence ID" value="MCT2401810.1"/>
    <property type="molecule type" value="Genomic_DNA"/>
</dbReference>
<name>A0ABT2IAF3_9SPHN</name>
<proteinExistence type="predicted"/>
<feature type="non-terminal residue" evidence="2">
    <location>
        <position position="1"/>
    </location>
</feature>
<dbReference type="InterPro" id="IPR036390">
    <property type="entry name" value="WH_DNA-bd_sf"/>
</dbReference>